<dbReference type="Proteomes" id="UP000789405">
    <property type="component" value="Unassembled WGS sequence"/>
</dbReference>
<organism evidence="2 3">
    <name type="scientific">Dentiscutata erythropus</name>
    <dbReference type="NCBI Taxonomy" id="1348616"/>
    <lineage>
        <taxon>Eukaryota</taxon>
        <taxon>Fungi</taxon>
        <taxon>Fungi incertae sedis</taxon>
        <taxon>Mucoromycota</taxon>
        <taxon>Glomeromycotina</taxon>
        <taxon>Glomeromycetes</taxon>
        <taxon>Diversisporales</taxon>
        <taxon>Gigasporaceae</taxon>
        <taxon>Dentiscutata</taxon>
    </lineage>
</organism>
<keyword evidence="3" id="KW-1185">Reference proteome</keyword>
<evidence type="ECO:0000259" key="1">
    <source>
        <dbReference type="Pfam" id="PF10551"/>
    </source>
</evidence>
<protein>
    <submittedName>
        <fullName evidence="2">4250_t:CDS:1</fullName>
    </submittedName>
</protein>
<feature type="domain" description="MULE transposase" evidence="1">
    <location>
        <begin position="26"/>
        <end position="109"/>
    </location>
</feature>
<dbReference type="EMBL" id="CAJVPY010025951">
    <property type="protein sequence ID" value="CAG8789009.1"/>
    <property type="molecule type" value="Genomic_DNA"/>
</dbReference>
<gene>
    <name evidence="2" type="ORF">DERYTH_LOCUS21020</name>
</gene>
<comment type="caution">
    <text evidence="2">The sequence shown here is derived from an EMBL/GenBank/DDBJ whole genome shotgun (WGS) entry which is preliminary data.</text>
</comment>
<proteinExistence type="predicted"/>
<sequence length="227" mass="25997">LNIGQNKIIIFATKTNLQCLSWTPYWIMDDIFKMVSTIFKQIYTIHAPVGTNNNSQVFPLVYALMSGKSEELYTHLFQTLIDFAEDNDFQLESQTIITDFEQAAICASSNKKIQEAKLVTKYGTDLDLSEKLRCLLALAFLPPEEIPATFNIFKKKIPPIAHKVAEWFENTYTLGKNCVSGNHLGAYSIIEEMQKEQQRVDCQVERILNGEQRPTPKKKQLTVRNEL</sequence>
<evidence type="ECO:0000313" key="3">
    <source>
        <dbReference type="Proteomes" id="UP000789405"/>
    </source>
</evidence>
<dbReference type="Pfam" id="PF10551">
    <property type="entry name" value="MULE"/>
    <property type="match status" value="1"/>
</dbReference>
<feature type="non-terminal residue" evidence="2">
    <location>
        <position position="227"/>
    </location>
</feature>
<evidence type="ECO:0000313" key="2">
    <source>
        <dbReference type="EMBL" id="CAG8789009.1"/>
    </source>
</evidence>
<dbReference type="InterPro" id="IPR018289">
    <property type="entry name" value="MULE_transposase_dom"/>
</dbReference>
<name>A0A9N9JNB6_9GLOM</name>
<dbReference type="AlphaFoldDB" id="A0A9N9JNB6"/>
<accession>A0A9N9JNB6</accession>
<reference evidence="2" key="1">
    <citation type="submission" date="2021-06" db="EMBL/GenBank/DDBJ databases">
        <authorList>
            <person name="Kallberg Y."/>
            <person name="Tangrot J."/>
            <person name="Rosling A."/>
        </authorList>
    </citation>
    <scope>NUCLEOTIDE SEQUENCE</scope>
    <source>
        <strain evidence="2">MA453B</strain>
    </source>
</reference>
<dbReference type="OrthoDB" id="2358983at2759"/>